<evidence type="ECO:0008006" key="3">
    <source>
        <dbReference type="Google" id="ProtNLM"/>
    </source>
</evidence>
<proteinExistence type="predicted"/>
<name>A0ABR6EX22_9SPHI</name>
<sequence>MKHAQLLFSIPLLLILLSCNQQPKHPQANLIKQSSATAMTDESILQYVDSINAHLAALEKQSSLIFLQGEQSMYVEKYNANGKPVLYEQNLDNKLISNRSTKYYLKNDSLLFLQETIKTNNGATETRHYFRNNIAFKKEQRTAPSYAALKKQPFLAVTASSTTPATTPAQTTGNEEKQLKIMEDAIGQKGPFALFFEGFIDIPEESIIQLKGSDRNGYTANVIVRTTDALIDSLQRQPSKFKNEKLNFKWEISDKEAVYVPVGANITSAKGLNK</sequence>
<protein>
    <recommendedName>
        <fullName evidence="3">DUF4292 domain-containing protein</fullName>
    </recommendedName>
</protein>
<dbReference type="RefSeq" id="WP_182957981.1">
    <property type="nucleotide sequence ID" value="NZ_WNXC01000004.1"/>
</dbReference>
<dbReference type="PROSITE" id="PS51257">
    <property type="entry name" value="PROKAR_LIPOPROTEIN"/>
    <property type="match status" value="1"/>
</dbReference>
<dbReference type="EMBL" id="WNXC01000004">
    <property type="protein sequence ID" value="MBB2149837.1"/>
    <property type="molecule type" value="Genomic_DNA"/>
</dbReference>
<evidence type="ECO:0000313" key="1">
    <source>
        <dbReference type="EMBL" id="MBB2149837.1"/>
    </source>
</evidence>
<organism evidence="1 2">
    <name type="scientific">Pedobacter gandavensis</name>
    <dbReference type="NCBI Taxonomy" id="2679963"/>
    <lineage>
        <taxon>Bacteria</taxon>
        <taxon>Pseudomonadati</taxon>
        <taxon>Bacteroidota</taxon>
        <taxon>Sphingobacteriia</taxon>
        <taxon>Sphingobacteriales</taxon>
        <taxon>Sphingobacteriaceae</taxon>
        <taxon>Pedobacter</taxon>
    </lineage>
</organism>
<comment type="caution">
    <text evidence="1">The sequence shown here is derived from an EMBL/GenBank/DDBJ whole genome shotgun (WGS) entry which is preliminary data.</text>
</comment>
<keyword evidence="2" id="KW-1185">Reference proteome</keyword>
<accession>A0ABR6EX22</accession>
<reference evidence="1 2" key="1">
    <citation type="submission" date="2019-11" db="EMBL/GenBank/DDBJ databases">
        <title>Description of Pedobacter sp. LMG 31462T.</title>
        <authorList>
            <person name="Carlier A."/>
            <person name="Qi S."/>
            <person name="Vandamme P."/>
        </authorList>
    </citation>
    <scope>NUCLEOTIDE SEQUENCE [LARGE SCALE GENOMIC DNA]</scope>
    <source>
        <strain evidence="1 2">LMG 31462</strain>
    </source>
</reference>
<evidence type="ECO:0000313" key="2">
    <source>
        <dbReference type="Proteomes" id="UP000636110"/>
    </source>
</evidence>
<dbReference type="Proteomes" id="UP000636110">
    <property type="component" value="Unassembled WGS sequence"/>
</dbReference>
<gene>
    <name evidence="1" type="ORF">GM920_13115</name>
</gene>